<dbReference type="EMBL" id="UAVL01000001">
    <property type="protein sequence ID" value="SQA60397.1"/>
    <property type="molecule type" value="Genomic_DNA"/>
</dbReference>
<comment type="caution">
    <text evidence="1">The sequence shown here is derived from an EMBL/GenBank/DDBJ whole genome shotgun (WGS) entry which is preliminary data.</text>
</comment>
<protein>
    <submittedName>
        <fullName evidence="1">Uncharacterized protein</fullName>
    </submittedName>
</protein>
<evidence type="ECO:0000313" key="2">
    <source>
        <dbReference type="Proteomes" id="UP000251313"/>
    </source>
</evidence>
<evidence type="ECO:0000313" key="1">
    <source>
        <dbReference type="EMBL" id="SQA60397.1"/>
    </source>
</evidence>
<dbReference type="Proteomes" id="UP000251313">
    <property type="component" value="Unassembled WGS sequence"/>
</dbReference>
<gene>
    <name evidence="1" type="ORF">NCTC11967_00581</name>
</gene>
<accession>A0AB38FQU5</accession>
<organism evidence="1 2">
    <name type="scientific">Yokenella regensburgei</name>
    <dbReference type="NCBI Taxonomy" id="158877"/>
    <lineage>
        <taxon>Bacteria</taxon>
        <taxon>Pseudomonadati</taxon>
        <taxon>Pseudomonadota</taxon>
        <taxon>Gammaproteobacteria</taxon>
        <taxon>Enterobacterales</taxon>
        <taxon>Enterobacteriaceae</taxon>
        <taxon>Yokenella</taxon>
    </lineage>
</organism>
<sequence length="114" mass="13444">MHRLYTYLCNIHALPSTVFTVKKTENIEESIDGDNIIEECQTIYEFNNGVKILCKTESDTFQSDDICCECWISYEVVHDGGYLIHPLKKQFYNRCQETFWMKMQKHLDCPPPPE</sequence>
<dbReference type="AlphaFoldDB" id="A0AB38FQU5"/>
<reference evidence="1 2" key="1">
    <citation type="submission" date="2018-06" db="EMBL/GenBank/DDBJ databases">
        <authorList>
            <consortium name="Pathogen Informatics"/>
            <person name="Doyle S."/>
        </authorList>
    </citation>
    <scope>NUCLEOTIDE SEQUENCE [LARGE SCALE GENOMIC DNA]</scope>
    <source>
        <strain evidence="1 2">NCTC11967</strain>
    </source>
</reference>
<proteinExistence type="predicted"/>
<name>A0AB38FQU5_9ENTR</name>